<dbReference type="RefSeq" id="WP_069643534.1">
    <property type="nucleotide sequence ID" value="NZ_MIJE01000031.1"/>
</dbReference>
<feature type="domain" description="Response regulatory" evidence="4">
    <location>
        <begin position="2"/>
        <end position="117"/>
    </location>
</feature>
<dbReference type="PANTHER" id="PTHR44591:SF14">
    <property type="entry name" value="PROTEIN PILG"/>
    <property type="match status" value="1"/>
</dbReference>
<accession>A0A1E5G0U4</accession>
<evidence type="ECO:0000259" key="4">
    <source>
        <dbReference type="PROSITE" id="PS50110"/>
    </source>
</evidence>
<evidence type="ECO:0000313" key="5">
    <source>
        <dbReference type="EMBL" id="OEF96525.1"/>
    </source>
</evidence>
<dbReference type="PROSITE" id="PS50110">
    <property type="entry name" value="RESPONSE_REGULATORY"/>
    <property type="match status" value="1"/>
</dbReference>
<dbReference type="Pfam" id="PF00072">
    <property type="entry name" value="Response_reg"/>
    <property type="match status" value="1"/>
</dbReference>
<evidence type="ECO:0000256" key="3">
    <source>
        <dbReference type="PROSITE-ProRule" id="PRU00169"/>
    </source>
</evidence>
<reference evidence="5 6" key="1">
    <citation type="submission" date="2016-09" db="EMBL/GenBank/DDBJ databases">
        <title>Draft genome sequence for the type strain of Desulfuribacillus alkaliarsenatis AHT28, an obligately anaerobic, sulfidogenic bacterium isolated from Russian soda lake sediments.</title>
        <authorList>
            <person name="Abin C.A."/>
            <person name="Hollibaugh J.T."/>
        </authorList>
    </citation>
    <scope>NUCLEOTIDE SEQUENCE [LARGE SCALE GENOMIC DNA]</scope>
    <source>
        <strain evidence="5 6">AHT28</strain>
    </source>
</reference>
<keyword evidence="6" id="KW-1185">Reference proteome</keyword>
<proteinExistence type="predicted"/>
<dbReference type="PANTHER" id="PTHR44591">
    <property type="entry name" value="STRESS RESPONSE REGULATOR PROTEIN 1"/>
    <property type="match status" value="1"/>
</dbReference>
<name>A0A1E5G0U4_9FIRM</name>
<dbReference type="Gene3D" id="3.40.50.2300">
    <property type="match status" value="1"/>
</dbReference>
<evidence type="ECO:0000256" key="1">
    <source>
        <dbReference type="ARBA" id="ARBA00022553"/>
    </source>
</evidence>
<dbReference type="InterPro" id="IPR001789">
    <property type="entry name" value="Sig_transdc_resp-reg_receiver"/>
</dbReference>
<keyword evidence="2" id="KW-0902">Two-component regulatory system</keyword>
<dbReference type="InterPro" id="IPR011006">
    <property type="entry name" value="CheY-like_superfamily"/>
</dbReference>
<organism evidence="5 6">
    <name type="scientific">Desulfuribacillus alkaliarsenatis</name>
    <dbReference type="NCBI Taxonomy" id="766136"/>
    <lineage>
        <taxon>Bacteria</taxon>
        <taxon>Bacillati</taxon>
        <taxon>Bacillota</taxon>
        <taxon>Desulfuribacillia</taxon>
        <taxon>Desulfuribacillales</taxon>
        <taxon>Desulfuribacillaceae</taxon>
        <taxon>Desulfuribacillus</taxon>
    </lineage>
</organism>
<dbReference type="SMART" id="SM00448">
    <property type="entry name" value="REC"/>
    <property type="match status" value="1"/>
</dbReference>
<evidence type="ECO:0000313" key="6">
    <source>
        <dbReference type="Proteomes" id="UP000094296"/>
    </source>
</evidence>
<protein>
    <recommendedName>
        <fullName evidence="4">Response regulatory domain-containing protein</fullName>
    </recommendedName>
</protein>
<dbReference type="Proteomes" id="UP000094296">
    <property type="component" value="Unassembled WGS sequence"/>
</dbReference>
<sequence>MKILVVEDSKLYQRAVVKYLKPLLPEADFYFASDGEEGFMLFNEIKPDAMTIDLLMPKMTGDALIKKLKEQEHNTKIIVLSADVQKIVQDEVVSLGAAFFSKPLNEEKAEQMVQIIKKT</sequence>
<gene>
    <name evidence="5" type="ORF">BHF68_07685</name>
</gene>
<feature type="modified residue" description="4-aspartylphosphate" evidence="3">
    <location>
        <position position="53"/>
    </location>
</feature>
<dbReference type="InterPro" id="IPR050595">
    <property type="entry name" value="Bact_response_regulator"/>
</dbReference>
<dbReference type="EMBL" id="MIJE01000031">
    <property type="protein sequence ID" value="OEF96525.1"/>
    <property type="molecule type" value="Genomic_DNA"/>
</dbReference>
<dbReference type="GO" id="GO:0000160">
    <property type="term" value="P:phosphorelay signal transduction system"/>
    <property type="evidence" value="ECO:0007669"/>
    <property type="project" value="UniProtKB-KW"/>
</dbReference>
<evidence type="ECO:0000256" key="2">
    <source>
        <dbReference type="ARBA" id="ARBA00023012"/>
    </source>
</evidence>
<dbReference type="SUPFAM" id="SSF52172">
    <property type="entry name" value="CheY-like"/>
    <property type="match status" value="1"/>
</dbReference>
<comment type="caution">
    <text evidence="5">The sequence shown here is derived from an EMBL/GenBank/DDBJ whole genome shotgun (WGS) entry which is preliminary data.</text>
</comment>
<dbReference type="AlphaFoldDB" id="A0A1E5G0U4"/>
<dbReference type="STRING" id="766136.BHF68_07685"/>
<keyword evidence="1 3" id="KW-0597">Phosphoprotein</keyword>